<accession>A0A0B7MNM8</accession>
<dbReference type="GO" id="GO:1990904">
    <property type="term" value="C:ribonucleoprotein complex"/>
    <property type="evidence" value="ECO:0007669"/>
    <property type="project" value="UniProtKB-KW"/>
</dbReference>
<dbReference type="EMBL" id="CDRZ01000250">
    <property type="protein sequence ID" value="CEO89586.1"/>
    <property type="molecule type" value="Genomic_DNA"/>
</dbReference>
<dbReference type="InterPro" id="IPR035566">
    <property type="entry name" value="Ribosomal_protein_bL20_C"/>
</dbReference>
<dbReference type="RefSeq" id="WP_044665490.1">
    <property type="nucleotide sequence ID" value="NZ_CDRZ01000250.1"/>
</dbReference>
<dbReference type="HAMAP" id="MF_00382">
    <property type="entry name" value="Ribosomal_bL20"/>
    <property type="match status" value="1"/>
</dbReference>
<keyword evidence="2 8" id="KW-0699">rRNA-binding</keyword>
<dbReference type="GO" id="GO:0005840">
    <property type="term" value="C:ribosome"/>
    <property type="evidence" value="ECO:0007669"/>
    <property type="project" value="UniProtKB-KW"/>
</dbReference>
<dbReference type="NCBIfam" id="TIGR01032">
    <property type="entry name" value="rplT_bact"/>
    <property type="match status" value="1"/>
</dbReference>
<dbReference type="CDD" id="cd07026">
    <property type="entry name" value="Ribosomal_L20"/>
    <property type="match status" value="1"/>
</dbReference>
<comment type="function">
    <text evidence="6 8 9">Binds directly to 23S ribosomal RNA and is necessary for the in vitro assembly process of the 50S ribosomal subunit. It is not involved in the protein synthesizing functions of that subunit.</text>
</comment>
<evidence type="ECO:0000256" key="2">
    <source>
        <dbReference type="ARBA" id="ARBA00022730"/>
    </source>
</evidence>
<dbReference type="Gene3D" id="6.10.160.10">
    <property type="match status" value="1"/>
</dbReference>
<sequence length="117" mass="13430">MARVKGGPVTRRRHKKVLKLARGYRGAKSKVYRVANQQVMKSLNYAYIHRRLKKRDFRQLWITRINAAARNHGISYSKFMNGLKKAGVGVNRKMLAELAVNNDAAFGKLVDLAKQYQ</sequence>
<name>A0A0B7MNM8_9FIRM</name>
<comment type="similarity">
    <text evidence="1 8 9">Belongs to the bacterial ribosomal protein bL20 family.</text>
</comment>
<dbReference type="PROSITE" id="PS00937">
    <property type="entry name" value="RIBOSOMAL_L20"/>
    <property type="match status" value="1"/>
</dbReference>
<dbReference type="PANTHER" id="PTHR10986">
    <property type="entry name" value="39S RIBOSOMAL PROTEIN L20"/>
    <property type="match status" value="1"/>
</dbReference>
<dbReference type="Pfam" id="PF00453">
    <property type="entry name" value="Ribosomal_L20"/>
    <property type="match status" value="1"/>
</dbReference>
<evidence type="ECO:0000256" key="6">
    <source>
        <dbReference type="ARBA" id="ARBA00024775"/>
    </source>
</evidence>
<dbReference type="AlphaFoldDB" id="A0A0B7MNM8"/>
<evidence type="ECO:0000256" key="1">
    <source>
        <dbReference type="ARBA" id="ARBA00007698"/>
    </source>
</evidence>
<evidence type="ECO:0000256" key="8">
    <source>
        <dbReference type="HAMAP-Rule" id="MF_00382"/>
    </source>
</evidence>
<evidence type="ECO:0000256" key="3">
    <source>
        <dbReference type="ARBA" id="ARBA00022884"/>
    </source>
</evidence>
<protein>
    <recommendedName>
        <fullName evidence="7 8">Large ribosomal subunit protein bL20</fullName>
    </recommendedName>
</protein>
<dbReference type="GO" id="GO:0019843">
    <property type="term" value="F:rRNA binding"/>
    <property type="evidence" value="ECO:0007669"/>
    <property type="project" value="UniProtKB-UniRule"/>
</dbReference>
<dbReference type="Gene3D" id="1.10.1900.20">
    <property type="entry name" value="Ribosomal protein L20"/>
    <property type="match status" value="1"/>
</dbReference>
<evidence type="ECO:0000256" key="7">
    <source>
        <dbReference type="ARBA" id="ARBA00035172"/>
    </source>
</evidence>
<keyword evidence="4 8" id="KW-0689">Ribosomal protein</keyword>
<evidence type="ECO:0000256" key="4">
    <source>
        <dbReference type="ARBA" id="ARBA00022980"/>
    </source>
</evidence>
<proteinExistence type="inferred from homology"/>
<evidence type="ECO:0000256" key="5">
    <source>
        <dbReference type="ARBA" id="ARBA00023274"/>
    </source>
</evidence>
<dbReference type="GO" id="GO:0003735">
    <property type="term" value="F:structural constituent of ribosome"/>
    <property type="evidence" value="ECO:0007669"/>
    <property type="project" value="InterPro"/>
</dbReference>
<keyword evidence="3 8" id="KW-0694">RNA-binding</keyword>
<dbReference type="PRINTS" id="PR00062">
    <property type="entry name" value="RIBOSOMALL20"/>
</dbReference>
<keyword evidence="11" id="KW-1185">Reference proteome</keyword>
<keyword evidence="5 8" id="KW-0687">Ribonucleoprotein</keyword>
<reference evidence="11" key="1">
    <citation type="submission" date="2015-01" db="EMBL/GenBank/DDBJ databases">
        <authorList>
            <person name="Manzoor Shahid"/>
            <person name="Zubair Saima"/>
        </authorList>
    </citation>
    <scope>NUCLEOTIDE SEQUENCE [LARGE SCALE GENOMIC DNA]</scope>
    <source>
        <strain evidence="11">Sp3</strain>
    </source>
</reference>
<dbReference type="SUPFAM" id="SSF74731">
    <property type="entry name" value="Ribosomal protein L20"/>
    <property type="match status" value="1"/>
</dbReference>
<dbReference type="InterPro" id="IPR005813">
    <property type="entry name" value="Ribosomal_bL20"/>
</dbReference>
<dbReference type="InterPro" id="IPR049946">
    <property type="entry name" value="RIBOSOMAL_L20_CS"/>
</dbReference>
<gene>
    <name evidence="8 10" type="primary">rplT</name>
    <name evidence="10" type="ORF">SSCH_520047</name>
</gene>
<dbReference type="FunFam" id="1.10.1900.20:FF:000001">
    <property type="entry name" value="50S ribosomal protein L20"/>
    <property type="match status" value="1"/>
</dbReference>
<evidence type="ECO:0000256" key="9">
    <source>
        <dbReference type="RuleBase" id="RU000560"/>
    </source>
</evidence>
<dbReference type="Proteomes" id="UP000046155">
    <property type="component" value="Unassembled WGS sequence"/>
</dbReference>
<evidence type="ECO:0000313" key="10">
    <source>
        <dbReference type="EMBL" id="CEO89586.1"/>
    </source>
</evidence>
<dbReference type="GO" id="GO:0000027">
    <property type="term" value="P:ribosomal large subunit assembly"/>
    <property type="evidence" value="ECO:0007669"/>
    <property type="project" value="UniProtKB-UniRule"/>
</dbReference>
<evidence type="ECO:0000313" key="11">
    <source>
        <dbReference type="Proteomes" id="UP000046155"/>
    </source>
</evidence>
<dbReference type="OrthoDB" id="9808966at2"/>
<organism evidence="10 11">
    <name type="scientific">Syntrophaceticus schinkii</name>
    <dbReference type="NCBI Taxonomy" id="499207"/>
    <lineage>
        <taxon>Bacteria</taxon>
        <taxon>Bacillati</taxon>
        <taxon>Bacillota</taxon>
        <taxon>Clostridia</taxon>
        <taxon>Thermoanaerobacterales</taxon>
        <taxon>Thermoanaerobacterales Family III. Incertae Sedis</taxon>
        <taxon>Syntrophaceticus</taxon>
    </lineage>
</organism>
<dbReference type="GO" id="GO:0006412">
    <property type="term" value="P:translation"/>
    <property type="evidence" value="ECO:0007669"/>
    <property type="project" value="InterPro"/>
</dbReference>